<evidence type="ECO:0000313" key="8">
    <source>
        <dbReference type="Proteomes" id="UP000198785"/>
    </source>
</evidence>
<keyword evidence="1" id="KW-0285">Flavoprotein</keyword>
<reference evidence="7 8" key="1">
    <citation type="submission" date="2016-10" db="EMBL/GenBank/DDBJ databases">
        <authorList>
            <person name="de Groot N.N."/>
        </authorList>
    </citation>
    <scope>NUCLEOTIDE SEQUENCE [LARGE SCALE GENOMIC DNA]</scope>
    <source>
        <strain evidence="7 8">DSM 22789</strain>
    </source>
</reference>
<evidence type="ECO:0000256" key="4">
    <source>
        <dbReference type="ARBA" id="ARBA00022857"/>
    </source>
</evidence>
<dbReference type="OrthoDB" id="9789960at2"/>
<dbReference type="SUPFAM" id="SSF51905">
    <property type="entry name" value="FAD/NAD(P)-binding domain"/>
    <property type="match status" value="1"/>
</dbReference>
<dbReference type="PANTHER" id="PTHR46091">
    <property type="entry name" value="BLR7054 PROTEIN"/>
    <property type="match status" value="1"/>
</dbReference>
<dbReference type="InterPro" id="IPR002937">
    <property type="entry name" value="Amino_oxidase"/>
</dbReference>
<evidence type="ECO:0000313" key="7">
    <source>
        <dbReference type="EMBL" id="SFT03039.1"/>
    </source>
</evidence>
<keyword evidence="8" id="KW-1185">Reference proteome</keyword>
<dbReference type="InterPro" id="IPR036188">
    <property type="entry name" value="FAD/NAD-bd_sf"/>
</dbReference>
<dbReference type="AlphaFoldDB" id="A0A1I6UNJ5"/>
<keyword evidence="2" id="KW-0732">Signal</keyword>
<dbReference type="RefSeq" id="WP_093366579.1">
    <property type="nucleotide sequence ID" value="NZ_FOZZ01000009.1"/>
</dbReference>
<keyword evidence="3" id="KW-0274">FAD</keyword>
<name>A0A1I6UNJ5_9SPHI</name>
<keyword evidence="5" id="KW-0520">NAD</keyword>
<dbReference type="GO" id="GO:0016491">
    <property type="term" value="F:oxidoreductase activity"/>
    <property type="evidence" value="ECO:0007669"/>
    <property type="project" value="InterPro"/>
</dbReference>
<dbReference type="Proteomes" id="UP000198785">
    <property type="component" value="Unassembled WGS sequence"/>
</dbReference>
<feature type="domain" description="Amine oxidase" evidence="6">
    <location>
        <begin position="17"/>
        <end position="317"/>
    </location>
</feature>
<accession>A0A1I6UNJ5</accession>
<evidence type="ECO:0000256" key="3">
    <source>
        <dbReference type="ARBA" id="ARBA00022827"/>
    </source>
</evidence>
<dbReference type="Gene3D" id="3.50.50.60">
    <property type="entry name" value="FAD/NAD(P)-binding domain"/>
    <property type="match status" value="2"/>
</dbReference>
<evidence type="ECO:0000256" key="1">
    <source>
        <dbReference type="ARBA" id="ARBA00022630"/>
    </source>
</evidence>
<keyword evidence="4" id="KW-0521">NADP</keyword>
<evidence type="ECO:0000256" key="2">
    <source>
        <dbReference type="ARBA" id="ARBA00022729"/>
    </source>
</evidence>
<dbReference type="STRING" id="683125.SAMN05660206_109134"/>
<proteinExistence type="predicted"/>
<protein>
    <submittedName>
        <fullName evidence="7">Phytoene dehydrogenase-related protein</fullName>
    </submittedName>
</protein>
<evidence type="ECO:0000259" key="6">
    <source>
        <dbReference type="Pfam" id="PF01593"/>
    </source>
</evidence>
<organism evidence="7 8">
    <name type="scientific">Sphingobacterium wenxiniae</name>
    <dbReference type="NCBI Taxonomy" id="683125"/>
    <lineage>
        <taxon>Bacteria</taxon>
        <taxon>Pseudomonadati</taxon>
        <taxon>Bacteroidota</taxon>
        <taxon>Sphingobacteriia</taxon>
        <taxon>Sphingobacteriales</taxon>
        <taxon>Sphingobacteriaceae</taxon>
        <taxon>Sphingobacterium</taxon>
    </lineage>
</organism>
<dbReference type="Pfam" id="PF01593">
    <property type="entry name" value="Amino_oxidase"/>
    <property type="match status" value="1"/>
</dbReference>
<dbReference type="InterPro" id="IPR052206">
    <property type="entry name" value="Retinol_saturase"/>
</dbReference>
<dbReference type="EMBL" id="FOZZ01000009">
    <property type="protein sequence ID" value="SFT03039.1"/>
    <property type="molecule type" value="Genomic_DNA"/>
</dbReference>
<sequence>MSKQIDKYDVGVIGSGLGGLVSAVIMAKAGRKVCVLEKNNQFGGNLQTFSRNKKIFDTGVHYLGGLDEGQNLHQYFTYLGIMSDLRLERMEEVYDRVYIGKEAIGYPLSQGYDAFVENLVKYFPTERQALERYVEDLQRVCASYPLYHLTAMDQLEKQGVDYSVKDYLERLTSNRRLRTVLLGNNFLYAGKAESTPFYVHALTVNSYIQSAYRCVQGGSQISKLLVRQLRQLGGEAYTRHRVSGCEIADGKIKAVETDIGKKVEADLFISNVDPKCFLDTVGREHFRKVYYERIQRMSVTTSSFSVHLVLKEKRVPYAGENIFYHSDEASVWDGPAYKKTDWPNMFMLSMTEDANHEGFADTVTILSYMDFEEVRIWDTTFNTVVHPSGRGQEYIRFKEHRMQVLVESAEDYVSGLREAVAYSYTSTPLSFRDYIGSAEGSLYGPVKDVQDAMGSFISPKTKIENLYLTGQHVNMHGILGVTIGAVATCGEILGKEQLLNSIKRELNAL</sequence>
<dbReference type="PANTHER" id="PTHR46091:SF3">
    <property type="entry name" value="AMINE OXIDASE DOMAIN-CONTAINING PROTEIN"/>
    <property type="match status" value="1"/>
</dbReference>
<evidence type="ECO:0000256" key="5">
    <source>
        <dbReference type="ARBA" id="ARBA00023027"/>
    </source>
</evidence>
<gene>
    <name evidence="7" type="ORF">SAMN05660206_109134</name>
</gene>